<feature type="compositionally biased region" description="Low complexity" evidence="1">
    <location>
        <begin position="16"/>
        <end position="26"/>
    </location>
</feature>
<evidence type="ECO:0000256" key="1">
    <source>
        <dbReference type="SAM" id="MobiDB-lite"/>
    </source>
</evidence>
<comment type="caution">
    <text evidence="2">The sequence shown here is derived from an EMBL/GenBank/DDBJ whole genome shotgun (WGS) entry which is preliminary data.</text>
</comment>
<dbReference type="EMBL" id="MVHM01000007">
    <property type="protein sequence ID" value="ORA37506.1"/>
    <property type="molecule type" value="Genomic_DNA"/>
</dbReference>
<evidence type="ECO:0000313" key="2">
    <source>
        <dbReference type="EMBL" id="ORA37506.1"/>
    </source>
</evidence>
<sequence>MRSPRQTAGDPPRPASPRLRSPGPSAGDPPRPASPRLRSPAHRGPCPRARTWRWGSTSGSVRAEATVHGHSPQMMSPSASSLAAEKFSSWVCW</sequence>
<feature type="region of interest" description="Disordered" evidence="1">
    <location>
        <begin position="1"/>
        <end position="81"/>
    </location>
</feature>
<accession>A0AA91LX36</accession>
<proteinExistence type="predicted"/>
<reference evidence="2 3" key="1">
    <citation type="submission" date="2016-12" db="EMBL/GenBank/DDBJ databases">
        <title>The new phylogeny of genus Mycobacterium.</title>
        <authorList>
            <person name="Tortoli E."/>
            <person name="Trovato A."/>
            <person name="Cirillo D.M."/>
        </authorList>
    </citation>
    <scope>NUCLEOTIDE SEQUENCE [LARGE SCALE GENOMIC DNA]</scope>
    <source>
        <strain evidence="2 3">DSM 44624</strain>
    </source>
</reference>
<protein>
    <submittedName>
        <fullName evidence="2">Uncharacterized protein</fullName>
    </submittedName>
</protein>
<dbReference type="AlphaFoldDB" id="A0AA91LX36"/>
<name>A0AA91LX36_9MYCO</name>
<gene>
    <name evidence="2" type="ORF">BST20_13800</name>
</gene>
<organism evidence="2 3">
    <name type="scientific">Mycobacterium branderi</name>
    <dbReference type="NCBI Taxonomy" id="43348"/>
    <lineage>
        <taxon>Bacteria</taxon>
        <taxon>Bacillati</taxon>
        <taxon>Actinomycetota</taxon>
        <taxon>Actinomycetes</taxon>
        <taxon>Mycobacteriales</taxon>
        <taxon>Mycobacteriaceae</taxon>
        <taxon>Mycobacterium</taxon>
    </lineage>
</organism>
<dbReference type="Proteomes" id="UP000192441">
    <property type="component" value="Unassembled WGS sequence"/>
</dbReference>
<evidence type="ECO:0000313" key="3">
    <source>
        <dbReference type="Proteomes" id="UP000192441"/>
    </source>
</evidence>